<sequence length="123" mass="12808">MVELGGGRVDTRVVQDPEEGLLADVFDDVVCPPELQVQAGHLGEYGSEIEIRHAGPELEKCCGAGGGGAVAERGREGCGVREEAGGDTVGDERGSVAQGWREIGGRGGEQEGEGEEEERDDEG</sequence>
<dbReference type="EMBL" id="QEFC01004107">
    <property type="protein sequence ID" value="KAE9445518.1"/>
    <property type="molecule type" value="Genomic_DNA"/>
</dbReference>
<feature type="region of interest" description="Disordered" evidence="1">
    <location>
        <begin position="79"/>
        <end position="123"/>
    </location>
</feature>
<dbReference type="AlphaFoldDB" id="A0A6A4KRW7"/>
<gene>
    <name evidence="2" type="ORF">C3L33_22584</name>
</gene>
<comment type="caution">
    <text evidence="2">The sequence shown here is derived from an EMBL/GenBank/DDBJ whole genome shotgun (WGS) entry which is preliminary data.</text>
</comment>
<feature type="non-terminal residue" evidence="2">
    <location>
        <position position="1"/>
    </location>
</feature>
<name>A0A6A4KRW7_9ERIC</name>
<evidence type="ECO:0000313" key="2">
    <source>
        <dbReference type="EMBL" id="KAE9445518.1"/>
    </source>
</evidence>
<organism evidence="2">
    <name type="scientific">Rhododendron williamsianum</name>
    <dbReference type="NCBI Taxonomy" id="262921"/>
    <lineage>
        <taxon>Eukaryota</taxon>
        <taxon>Viridiplantae</taxon>
        <taxon>Streptophyta</taxon>
        <taxon>Embryophyta</taxon>
        <taxon>Tracheophyta</taxon>
        <taxon>Spermatophyta</taxon>
        <taxon>Magnoliopsida</taxon>
        <taxon>eudicotyledons</taxon>
        <taxon>Gunneridae</taxon>
        <taxon>Pentapetalae</taxon>
        <taxon>asterids</taxon>
        <taxon>Ericales</taxon>
        <taxon>Ericaceae</taxon>
        <taxon>Ericoideae</taxon>
        <taxon>Rhodoreae</taxon>
        <taxon>Rhododendron</taxon>
    </lineage>
</organism>
<feature type="compositionally biased region" description="Acidic residues" evidence="1">
    <location>
        <begin position="110"/>
        <end position="123"/>
    </location>
</feature>
<feature type="compositionally biased region" description="Basic and acidic residues" evidence="1">
    <location>
        <begin position="79"/>
        <end position="94"/>
    </location>
</feature>
<accession>A0A6A4KRW7</accession>
<dbReference type="OrthoDB" id="10491044at2759"/>
<evidence type="ECO:0000256" key="1">
    <source>
        <dbReference type="SAM" id="MobiDB-lite"/>
    </source>
</evidence>
<proteinExistence type="predicted"/>
<reference evidence="2" key="1">
    <citation type="journal article" date="2019" name="Genome Biol. Evol.">
        <title>The Rhododendron genome and chromosomal organization provide insight into shared whole-genome duplications across the heath family (Ericaceae).</title>
        <authorList>
            <person name="Soza V.L."/>
            <person name="Lindsley D."/>
            <person name="Waalkes A."/>
            <person name="Ramage E."/>
            <person name="Patwardhan R.P."/>
            <person name="Burton J.N."/>
            <person name="Adey A."/>
            <person name="Kumar A."/>
            <person name="Qiu R."/>
            <person name="Shendure J."/>
            <person name="Hall B."/>
        </authorList>
    </citation>
    <scope>NUCLEOTIDE SEQUENCE</scope>
    <source>
        <strain evidence="2">RSF 1966-606</strain>
    </source>
</reference>
<protein>
    <submittedName>
        <fullName evidence="2">Uncharacterized protein</fullName>
    </submittedName>
</protein>